<organism evidence="2 3">
    <name type="scientific">Aspergillus novofumigatus (strain IBT 16806)</name>
    <dbReference type="NCBI Taxonomy" id="1392255"/>
    <lineage>
        <taxon>Eukaryota</taxon>
        <taxon>Fungi</taxon>
        <taxon>Dikarya</taxon>
        <taxon>Ascomycota</taxon>
        <taxon>Pezizomycotina</taxon>
        <taxon>Eurotiomycetes</taxon>
        <taxon>Eurotiomycetidae</taxon>
        <taxon>Eurotiales</taxon>
        <taxon>Aspergillaceae</taxon>
        <taxon>Aspergillus</taxon>
        <taxon>Aspergillus subgen. Fumigati</taxon>
    </lineage>
</organism>
<evidence type="ECO:0000313" key="3">
    <source>
        <dbReference type="Proteomes" id="UP000234474"/>
    </source>
</evidence>
<feature type="region of interest" description="Disordered" evidence="1">
    <location>
        <begin position="91"/>
        <end position="158"/>
    </location>
</feature>
<feature type="compositionally biased region" description="Basic and acidic residues" evidence="1">
    <location>
        <begin position="28"/>
        <end position="44"/>
    </location>
</feature>
<dbReference type="VEuPathDB" id="FungiDB:P174DRAFT_434517"/>
<keyword evidence="3" id="KW-1185">Reference proteome</keyword>
<dbReference type="OrthoDB" id="10387050at2759"/>
<dbReference type="Proteomes" id="UP000234474">
    <property type="component" value="Unassembled WGS sequence"/>
</dbReference>
<reference evidence="3" key="1">
    <citation type="journal article" date="2018" name="Proc. Natl. Acad. Sci. U.S.A.">
        <title>Linking secondary metabolites to gene clusters through genome sequencing of six diverse Aspergillus species.</title>
        <authorList>
            <person name="Kaerboelling I."/>
            <person name="Vesth T.C."/>
            <person name="Frisvad J.C."/>
            <person name="Nybo J.L."/>
            <person name="Theobald S."/>
            <person name="Kuo A."/>
            <person name="Bowyer P."/>
            <person name="Matsuda Y."/>
            <person name="Mondo S."/>
            <person name="Lyhne E.K."/>
            <person name="Kogle M.E."/>
            <person name="Clum A."/>
            <person name="Lipzen A."/>
            <person name="Salamov A."/>
            <person name="Ngan C.Y."/>
            <person name="Daum C."/>
            <person name="Chiniquy J."/>
            <person name="Barry K."/>
            <person name="LaButti K."/>
            <person name="Haridas S."/>
            <person name="Simmons B.A."/>
            <person name="Magnuson J.K."/>
            <person name="Mortensen U.H."/>
            <person name="Larsen T.O."/>
            <person name="Grigoriev I.V."/>
            <person name="Baker S.E."/>
            <person name="Andersen M.R."/>
        </authorList>
    </citation>
    <scope>NUCLEOTIDE SEQUENCE [LARGE SCALE GENOMIC DNA]</scope>
    <source>
        <strain evidence="3">IBT 16806</strain>
    </source>
</reference>
<evidence type="ECO:0000313" key="2">
    <source>
        <dbReference type="EMBL" id="PKX90099.1"/>
    </source>
</evidence>
<dbReference type="RefSeq" id="XP_024678694.1">
    <property type="nucleotide sequence ID" value="XM_024825884.1"/>
</dbReference>
<sequence length="158" mass="17257">MSSEVQTVHPGLAASVHAPTAGSGSGGKRPDRRDGDRRPPDRGPGKVTKKKKGKKWCLGCKKWGHTLDKCRVYGNVLSNLALSTTRTIAAARSGGRNRVLATGGSRPQVGGRHPLGPRQERPRMNGLNSRERREAQRLAAGLWRPQQPQQQTQEQQQT</sequence>
<feature type="compositionally biased region" description="Low complexity" evidence="1">
    <location>
        <begin position="145"/>
        <end position="158"/>
    </location>
</feature>
<evidence type="ECO:0000256" key="1">
    <source>
        <dbReference type="SAM" id="MobiDB-lite"/>
    </source>
</evidence>
<dbReference type="OMA" id="QMASVIN"/>
<name>A0A2I1BXM1_ASPN1</name>
<feature type="compositionally biased region" description="Basic and acidic residues" evidence="1">
    <location>
        <begin position="118"/>
        <end position="136"/>
    </location>
</feature>
<dbReference type="EMBL" id="MSZS01000008">
    <property type="protein sequence ID" value="PKX90099.1"/>
    <property type="molecule type" value="Genomic_DNA"/>
</dbReference>
<gene>
    <name evidence="2" type="ORF">P174DRAFT_434517</name>
</gene>
<comment type="caution">
    <text evidence="2">The sequence shown here is derived from an EMBL/GenBank/DDBJ whole genome shotgun (WGS) entry which is preliminary data.</text>
</comment>
<proteinExistence type="predicted"/>
<protein>
    <submittedName>
        <fullName evidence="2">Uncharacterized protein</fullName>
    </submittedName>
</protein>
<accession>A0A2I1BXM1</accession>
<dbReference type="AlphaFoldDB" id="A0A2I1BXM1"/>
<feature type="region of interest" description="Disordered" evidence="1">
    <location>
        <begin position="1"/>
        <end position="54"/>
    </location>
</feature>
<dbReference type="GeneID" id="36533209"/>